<evidence type="ECO:0000313" key="3">
    <source>
        <dbReference type="EMBL" id="CAG8422870.1"/>
    </source>
</evidence>
<organism evidence="3 4">
    <name type="scientific">Penicillium salamii</name>
    <dbReference type="NCBI Taxonomy" id="1612424"/>
    <lineage>
        <taxon>Eukaryota</taxon>
        <taxon>Fungi</taxon>
        <taxon>Dikarya</taxon>
        <taxon>Ascomycota</taxon>
        <taxon>Pezizomycotina</taxon>
        <taxon>Eurotiomycetes</taxon>
        <taxon>Eurotiomycetidae</taxon>
        <taxon>Eurotiales</taxon>
        <taxon>Aspergillaceae</taxon>
        <taxon>Penicillium</taxon>
    </lineage>
</organism>
<keyword evidence="2" id="KW-0472">Membrane</keyword>
<evidence type="ECO:0000313" key="4">
    <source>
        <dbReference type="Proteomes" id="UP001152649"/>
    </source>
</evidence>
<dbReference type="EMBL" id="CAJVPG010000444">
    <property type="protein sequence ID" value="CAG8422870.1"/>
    <property type="molecule type" value="Genomic_DNA"/>
</dbReference>
<protein>
    <submittedName>
        <fullName evidence="3">Uncharacterized protein</fullName>
    </submittedName>
</protein>
<feature type="region of interest" description="Disordered" evidence="1">
    <location>
        <begin position="687"/>
        <end position="721"/>
    </location>
</feature>
<feature type="compositionally biased region" description="Polar residues" evidence="1">
    <location>
        <begin position="191"/>
        <end position="207"/>
    </location>
</feature>
<feature type="transmembrane region" description="Helical" evidence="2">
    <location>
        <begin position="734"/>
        <end position="755"/>
    </location>
</feature>
<keyword evidence="2" id="KW-1133">Transmembrane helix</keyword>
<accession>A0A9W4JUT7</accession>
<feature type="compositionally biased region" description="Basic and acidic residues" evidence="1">
    <location>
        <begin position="695"/>
        <end position="718"/>
    </location>
</feature>
<dbReference type="OrthoDB" id="271064at2759"/>
<evidence type="ECO:0000256" key="2">
    <source>
        <dbReference type="SAM" id="Phobius"/>
    </source>
</evidence>
<sequence>MDLPRPPNVFSNLDLFCDWNGNPEEPVSITINIDAWGLPNLKLPVLNVHYPNVVKGPSQFVYRKTSQTHQPSKTHFNADIFLHPTKRHPNGLVPDGSKPGSGVVVHDRGSNHAFAESPTPHRNAEPAPTHTFVPSICISQMYSEVDSSDSLMSPKSRKRSAKCASLPDSIPPDEDFGVSRHKALDTKEDSVVSQPEGSPDSVLTPTPSFIPLPVSLLADTETNGVSYEKPQPSEPSPKPSAAKPSVRFEEIGPDGCSTATDTRGDTPESLPDYETPVLSPETSPSKTGICENANIPGGENFGPLDLTEENLALQDDRSESLRVCDGSLVDTEGSEEHEGSVQSFEPNSSTRDFTAITASPVIPHLPEQSDIPQEPELGLEDGIVYFKTPPGIEPKMYQIGITMEVILRKGKSTDWWELDVRGLPTLGSSESGYLYFRTNPGQGMEFGTLPFKRNAVVEDCLMAQFIPGKNLIVPLRNCSAEHYGFINDYKINSVLHSEIFLNSSGYAIEYTAVCSVDLINHRFWSEQCSFRMYVHGGPDGKWSGQFTEKQSFEIAGKPILYNLLLDPPADAEIGVSRIELTCPPAALEMFAVQWEMRVPRGKALITPRIKSTIENEAERKLRDNFDFVDRERYILANPWASSRSPRSVSRVKKAPSLARTKRFARQSDVQSPPAIVLAGSTIHSVSTEPVPATTKAEEPKQPRTPEELKKPEEPKKQDSTLSVPSQAMWRLVKFVFFACWFLTTLPSVYWSYIILSNGYTQFDSAFAFSKDFTPTIFDQAEANVTSHSIASPIYNSFMQEEEVRSTIVPEPENTEKPHAGAKNNDSMPLRDRIDYFLGWKGPVVEE</sequence>
<dbReference type="Proteomes" id="UP001152649">
    <property type="component" value="Unassembled WGS sequence"/>
</dbReference>
<gene>
    <name evidence="3" type="ORF">PSALAMII_LOCUS10085</name>
</gene>
<feature type="region of interest" description="Disordered" evidence="1">
    <location>
        <begin position="224"/>
        <end position="288"/>
    </location>
</feature>
<keyword evidence="2" id="KW-0812">Transmembrane</keyword>
<comment type="caution">
    <text evidence="3">The sequence shown here is derived from an EMBL/GenBank/DDBJ whole genome shotgun (WGS) entry which is preliminary data.</text>
</comment>
<proteinExistence type="predicted"/>
<reference evidence="3" key="1">
    <citation type="submission" date="2021-07" db="EMBL/GenBank/DDBJ databases">
        <authorList>
            <person name="Branca A.L. A."/>
        </authorList>
    </citation>
    <scope>NUCLEOTIDE SEQUENCE</scope>
</reference>
<name>A0A9W4JUT7_9EURO</name>
<dbReference type="AlphaFoldDB" id="A0A9W4JUT7"/>
<evidence type="ECO:0000256" key="1">
    <source>
        <dbReference type="SAM" id="MobiDB-lite"/>
    </source>
</evidence>
<feature type="region of interest" description="Disordered" evidence="1">
    <location>
        <begin position="148"/>
        <end position="207"/>
    </location>
</feature>
<keyword evidence="4" id="KW-1185">Reference proteome</keyword>